<dbReference type="GO" id="GO:0005524">
    <property type="term" value="F:ATP binding"/>
    <property type="evidence" value="ECO:0007669"/>
    <property type="project" value="UniProtKB-KW"/>
</dbReference>
<comment type="cofactor">
    <cofactor evidence="2">
        <name>Mg(2+)</name>
        <dbReference type="ChEBI" id="CHEBI:18420"/>
    </cofactor>
</comment>
<comment type="caution">
    <text evidence="16">The sequence shown here is derived from an EMBL/GenBank/DDBJ whole genome shotgun (WGS) entry which is preliminary data.</text>
</comment>
<dbReference type="GO" id="GO:0000965">
    <property type="term" value="P:mitochondrial RNA 3'-end processing"/>
    <property type="evidence" value="ECO:0007669"/>
    <property type="project" value="TreeGrafter"/>
</dbReference>
<evidence type="ECO:0000256" key="2">
    <source>
        <dbReference type="ARBA" id="ARBA00001946"/>
    </source>
</evidence>
<feature type="domain" description="Helicase C-terminal" evidence="15">
    <location>
        <begin position="363"/>
        <end position="528"/>
    </location>
</feature>
<keyword evidence="17" id="KW-1185">Reference proteome</keyword>
<dbReference type="InterPro" id="IPR055206">
    <property type="entry name" value="DEXQc_SUV3"/>
</dbReference>
<evidence type="ECO:0000259" key="15">
    <source>
        <dbReference type="PROSITE" id="PS51194"/>
    </source>
</evidence>
<keyword evidence="7" id="KW-0378">Hydrolase</keyword>
<dbReference type="FunFam" id="3.40.50.300:FF:000269">
    <property type="entry name" value="ATP-dependent RNA helicase SUPV3L1, mitochondrial"/>
    <property type="match status" value="1"/>
</dbReference>
<dbReference type="Pfam" id="PF00271">
    <property type="entry name" value="Helicase_C"/>
    <property type="match status" value="1"/>
</dbReference>
<keyword evidence="10" id="KW-0809">Transit peptide</keyword>
<dbReference type="InterPro" id="IPR022192">
    <property type="entry name" value="SUV3_C"/>
</dbReference>
<feature type="region of interest" description="Disordered" evidence="14">
    <location>
        <begin position="721"/>
        <end position="766"/>
    </location>
</feature>
<evidence type="ECO:0000256" key="1">
    <source>
        <dbReference type="ARBA" id="ARBA00001936"/>
    </source>
</evidence>
<proteinExistence type="inferred from homology"/>
<dbReference type="GO" id="GO:0045025">
    <property type="term" value="C:mitochondrial degradosome"/>
    <property type="evidence" value="ECO:0007669"/>
    <property type="project" value="TreeGrafter"/>
</dbReference>
<comment type="catalytic activity">
    <reaction evidence="12">
        <text>ATP + H2O = ADP + phosphate + H(+)</text>
        <dbReference type="Rhea" id="RHEA:13065"/>
        <dbReference type="ChEBI" id="CHEBI:15377"/>
        <dbReference type="ChEBI" id="CHEBI:15378"/>
        <dbReference type="ChEBI" id="CHEBI:30616"/>
        <dbReference type="ChEBI" id="CHEBI:43474"/>
        <dbReference type="ChEBI" id="CHEBI:456216"/>
        <dbReference type="EC" id="3.6.4.13"/>
    </reaction>
</comment>
<feature type="compositionally biased region" description="Low complexity" evidence="14">
    <location>
        <begin position="745"/>
        <end position="766"/>
    </location>
</feature>
<evidence type="ECO:0000313" key="16">
    <source>
        <dbReference type="EMBL" id="OQV18358.1"/>
    </source>
</evidence>
<comment type="cofactor">
    <cofactor evidence="1">
        <name>Mn(2+)</name>
        <dbReference type="ChEBI" id="CHEBI:29035"/>
    </cofactor>
</comment>
<organism evidence="16 17">
    <name type="scientific">Hypsibius exemplaris</name>
    <name type="common">Freshwater tardigrade</name>
    <dbReference type="NCBI Taxonomy" id="2072580"/>
    <lineage>
        <taxon>Eukaryota</taxon>
        <taxon>Metazoa</taxon>
        <taxon>Ecdysozoa</taxon>
        <taxon>Tardigrada</taxon>
        <taxon>Eutardigrada</taxon>
        <taxon>Parachela</taxon>
        <taxon>Hypsibioidea</taxon>
        <taxon>Hypsibiidae</taxon>
        <taxon>Hypsibius</taxon>
    </lineage>
</organism>
<dbReference type="PANTHER" id="PTHR12131">
    <property type="entry name" value="ATP-DEPENDENT RNA AND DNA HELICASE"/>
    <property type="match status" value="1"/>
</dbReference>
<dbReference type="InterPro" id="IPR041453">
    <property type="entry name" value="Suv3_N"/>
</dbReference>
<dbReference type="Proteomes" id="UP000192578">
    <property type="component" value="Unassembled WGS sequence"/>
</dbReference>
<evidence type="ECO:0000256" key="11">
    <source>
        <dbReference type="ARBA" id="ARBA00023128"/>
    </source>
</evidence>
<keyword evidence="8 16" id="KW-0347">Helicase</keyword>
<evidence type="ECO:0000313" key="17">
    <source>
        <dbReference type="Proteomes" id="UP000192578"/>
    </source>
</evidence>
<dbReference type="FunFam" id="3.40.50.300:FF:000446">
    <property type="entry name" value="ATP-dependent RNA helicase SUPV3L1, mitochondrial"/>
    <property type="match status" value="1"/>
</dbReference>
<dbReference type="InterPro" id="IPR041082">
    <property type="entry name" value="Suv3_C_1"/>
</dbReference>
<comment type="similarity">
    <text evidence="4">Belongs to the helicase family.</text>
</comment>
<dbReference type="PROSITE" id="PS51194">
    <property type="entry name" value="HELICASE_CTER"/>
    <property type="match status" value="1"/>
</dbReference>
<evidence type="ECO:0000256" key="4">
    <source>
        <dbReference type="ARBA" id="ARBA00008708"/>
    </source>
</evidence>
<dbReference type="InterPro" id="IPR027417">
    <property type="entry name" value="P-loop_NTPase"/>
</dbReference>
<evidence type="ECO:0000256" key="13">
    <source>
        <dbReference type="ARBA" id="ARBA00069703"/>
    </source>
</evidence>
<dbReference type="CDD" id="cd18805">
    <property type="entry name" value="SF2_C_suv3"/>
    <property type="match status" value="1"/>
</dbReference>
<dbReference type="Gene3D" id="1.20.58.1080">
    <property type="match status" value="1"/>
</dbReference>
<accession>A0A1W0WT20</accession>
<reference evidence="17" key="1">
    <citation type="submission" date="2017-01" db="EMBL/GenBank/DDBJ databases">
        <title>Comparative genomics of anhydrobiosis in the tardigrade Hypsibius dujardini.</title>
        <authorList>
            <person name="Yoshida Y."/>
            <person name="Koutsovoulos G."/>
            <person name="Laetsch D."/>
            <person name="Stevens L."/>
            <person name="Kumar S."/>
            <person name="Horikawa D."/>
            <person name="Ishino K."/>
            <person name="Komine S."/>
            <person name="Tomita M."/>
            <person name="Blaxter M."/>
            <person name="Arakawa K."/>
        </authorList>
    </citation>
    <scope>NUCLEOTIDE SEQUENCE [LARGE SCALE GENOMIC DNA]</scope>
    <source>
        <strain evidence="17">Z151</strain>
    </source>
</reference>
<comment type="subcellular location">
    <subcellularLocation>
        <location evidence="3">Mitochondrion</location>
    </subcellularLocation>
</comment>
<sequence length="766" mass="85970">MRILQRTVRGLITGPTTNAFRRQISSSTFVQQILPRCTPLQKSRLPLCARPGVTIFTRRFKSGEDLNALFAPVPIEPVEKGAEGDDVGEEFSGKLNRDGVLKVLNTFYRRPEIKRVAEEHGLDTRLFHQSFISFRKYCAKSQYFPPDLHILLSDIVAGAGHVDDVFPYFLKHAKQCFPHLDCMDDLRKISDLRSPANWYPEARKMNRKVIFHAGPTNSGKTYEAMEHFLKAKSGVYCGPLKLLASEVFHKANSRGVACDLITGEERRLSNPEGGGSAHVACTVEMASTDVRYEVGVIDEIQMIRDNVRGWAWTRTVLGMCVDELHICGEASAIELVKEMLLDTGEDLEVKTYKRLTTLTIQDQALQSFDNIRNGDCVVAFNKNDIYAISRNVEKRGFSCAVIYGGLPPGTKLAQAKNFNDPSHEINVLVATDAIGMGLNLSIKRIIFYSLMKPSVNEKGEKELELLSTSQALQIAGRAGRFGTQYESGEVTTFKPEDVSVLKDILAKPVDPIEAAGLHPTADQIELFAYHLPNATLSNLIEIFVSICRVDDSLYFMCNIEDFKFLADTIQHVPLALKTRYTFCCAPISRKQPFVCSMFLKFARQFSRGEALTFEWVTSQLGYPFTVPVTIAELQHLENVFDVFDLYLWLSYRFKDTFPDNERMRMAQRELDEIIHEGVSKITKLIQQVNLNTSDNNLDRLLDMRAQERLGTRTKSVLKEISKVVQGKGKPIPRASGGDEKEKPSPRGSGSSTTGRRPRGSSVPGRK</sequence>
<dbReference type="OrthoDB" id="6692397at2759"/>
<dbReference type="EMBL" id="MTYJ01000050">
    <property type="protein sequence ID" value="OQV18358.1"/>
    <property type="molecule type" value="Genomic_DNA"/>
</dbReference>
<evidence type="ECO:0000256" key="10">
    <source>
        <dbReference type="ARBA" id="ARBA00022946"/>
    </source>
</evidence>
<dbReference type="GO" id="GO:0003724">
    <property type="term" value="F:RNA helicase activity"/>
    <property type="evidence" value="ECO:0007669"/>
    <property type="project" value="UniProtKB-EC"/>
</dbReference>
<evidence type="ECO:0000256" key="9">
    <source>
        <dbReference type="ARBA" id="ARBA00022840"/>
    </source>
</evidence>
<dbReference type="InterPro" id="IPR044774">
    <property type="entry name" value="Suv3_DEXQc"/>
</dbReference>
<keyword evidence="6" id="KW-0547">Nucleotide-binding</keyword>
<dbReference type="CDD" id="cd17913">
    <property type="entry name" value="DEXQc_Suv3"/>
    <property type="match status" value="1"/>
</dbReference>
<dbReference type="Gene3D" id="1.20.272.40">
    <property type="match status" value="1"/>
</dbReference>
<evidence type="ECO:0000256" key="5">
    <source>
        <dbReference type="ARBA" id="ARBA00012552"/>
    </source>
</evidence>
<dbReference type="Pfam" id="PF18114">
    <property type="entry name" value="Suv3_N"/>
    <property type="match status" value="1"/>
</dbReference>
<dbReference type="Gene3D" id="3.40.50.300">
    <property type="entry name" value="P-loop containing nucleotide triphosphate hydrolases"/>
    <property type="match status" value="2"/>
</dbReference>
<dbReference type="Pfam" id="PF18147">
    <property type="entry name" value="Suv3_C_1"/>
    <property type="match status" value="1"/>
</dbReference>
<name>A0A1W0WT20_HYPEX</name>
<evidence type="ECO:0000256" key="6">
    <source>
        <dbReference type="ARBA" id="ARBA00022741"/>
    </source>
</evidence>
<keyword evidence="9" id="KW-0067">ATP-binding</keyword>
<dbReference type="SMART" id="SM00490">
    <property type="entry name" value="HELICc"/>
    <property type="match status" value="1"/>
</dbReference>
<dbReference type="FunFam" id="1.20.58.1080:FF:000001">
    <property type="entry name" value="ATP-dependent RNA helicase SUPV3L1, mitochondrial"/>
    <property type="match status" value="1"/>
</dbReference>
<dbReference type="InterPro" id="IPR050699">
    <property type="entry name" value="RNA-DNA_Helicase"/>
</dbReference>
<dbReference type="InterPro" id="IPR001650">
    <property type="entry name" value="Helicase_C-like"/>
</dbReference>
<evidence type="ECO:0000256" key="3">
    <source>
        <dbReference type="ARBA" id="ARBA00004173"/>
    </source>
</evidence>
<dbReference type="Pfam" id="PF22527">
    <property type="entry name" value="DEXQc_Suv3"/>
    <property type="match status" value="1"/>
</dbReference>
<dbReference type="Pfam" id="PF12513">
    <property type="entry name" value="SUV3_C"/>
    <property type="match status" value="1"/>
</dbReference>
<dbReference type="SUPFAM" id="SSF52540">
    <property type="entry name" value="P-loop containing nucleoside triphosphate hydrolases"/>
    <property type="match status" value="2"/>
</dbReference>
<evidence type="ECO:0000256" key="8">
    <source>
        <dbReference type="ARBA" id="ARBA00022806"/>
    </source>
</evidence>
<dbReference type="GO" id="GO:0016787">
    <property type="term" value="F:hydrolase activity"/>
    <property type="evidence" value="ECO:0007669"/>
    <property type="project" value="UniProtKB-KW"/>
</dbReference>
<evidence type="ECO:0000256" key="12">
    <source>
        <dbReference type="ARBA" id="ARBA00047984"/>
    </source>
</evidence>
<dbReference type="Gene3D" id="1.10.1740.140">
    <property type="match status" value="1"/>
</dbReference>
<gene>
    <name evidence="16" type="ORF">BV898_07561</name>
</gene>
<dbReference type="AlphaFoldDB" id="A0A1W0WT20"/>
<keyword evidence="11" id="KW-0496">Mitochondrion</keyword>
<protein>
    <recommendedName>
        <fullName evidence="13">ATP-dependent RNA helicase SUV3 homolog, mitochondrial</fullName>
        <ecNumber evidence="5">3.6.4.13</ecNumber>
    </recommendedName>
</protein>
<dbReference type="EC" id="3.6.4.13" evidence="5"/>
<evidence type="ECO:0000256" key="14">
    <source>
        <dbReference type="SAM" id="MobiDB-lite"/>
    </source>
</evidence>
<dbReference type="PANTHER" id="PTHR12131:SF1">
    <property type="entry name" value="ATP-DEPENDENT RNA HELICASE SUPV3L1, MITOCHONDRIAL-RELATED"/>
    <property type="match status" value="1"/>
</dbReference>
<evidence type="ECO:0000256" key="7">
    <source>
        <dbReference type="ARBA" id="ARBA00022801"/>
    </source>
</evidence>